<feature type="transmembrane region" description="Helical" evidence="2">
    <location>
        <begin position="42"/>
        <end position="62"/>
    </location>
</feature>
<keyword evidence="1" id="KW-0175">Coiled coil</keyword>
<proteinExistence type="predicted"/>
<organism evidence="3 4">
    <name type="scientific">Ascobolus immersus RN42</name>
    <dbReference type="NCBI Taxonomy" id="1160509"/>
    <lineage>
        <taxon>Eukaryota</taxon>
        <taxon>Fungi</taxon>
        <taxon>Dikarya</taxon>
        <taxon>Ascomycota</taxon>
        <taxon>Pezizomycotina</taxon>
        <taxon>Pezizomycetes</taxon>
        <taxon>Pezizales</taxon>
        <taxon>Ascobolaceae</taxon>
        <taxon>Ascobolus</taxon>
    </lineage>
</organism>
<sequence length="567" mass="65194">MPSSSSASRNANHLLIAQLVLIISVSIFLIVFLCVRLAPFILTLLWTIVALISGLLALPSYAHDLLARTVFSAAGRLIDPDSRYAKQLAIVADHLTVYFSPAHIIHVVTGKHTATLVVDFLGYLWYKLRLGIYHIGTGLANLLSPRPEEILNKRVRSSVERYIRPKAKPKPQAANDTGPIVLNARGRDNLDRLLRQFNAASKTEEDLEDLQLLHTESILTLTNELQSLRDQHKEAIQQHHLEKGNLETRLERSFRDHSAAVDRLNAVRIELNRQAPDMKRLEDENKRLKDVEAAHQRLIQSVKSDYVKVTEHNAAKTRLHQTLQALVKDRNELKCTKAELSGTVSELNRAKGTIRTLEEANVGLRRELQDTTEERNSLRVAYREEEATVKSLRADIDGHEEKRKEHENELAARQETIDGLRKNISAERERQRQHQIREESAVRELNNSISHNTALNQTLDSTRAWLLAMLLNFSFAWNVMCTRMDHLESTMITVQRELRDLQLRELVLITAMADREDWWLESVRQGQDQEIRIGDLEERLRESEDDRMRLTHLIERLQVLNFSDDHE</sequence>
<accession>A0A3N4HBK4</accession>
<dbReference type="AlphaFoldDB" id="A0A3N4HBK4"/>
<keyword evidence="2" id="KW-1133">Transmembrane helix</keyword>
<protein>
    <submittedName>
        <fullName evidence="3">Uncharacterized protein</fullName>
    </submittedName>
</protein>
<dbReference type="EMBL" id="ML119897">
    <property type="protein sequence ID" value="RPA71822.1"/>
    <property type="molecule type" value="Genomic_DNA"/>
</dbReference>
<feature type="coiled-coil region" evidence="1">
    <location>
        <begin position="190"/>
        <end position="238"/>
    </location>
</feature>
<evidence type="ECO:0000313" key="4">
    <source>
        <dbReference type="Proteomes" id="UP000275078"/>
    </source>
</evidence>
<dbReference type="Proteomes" id="UP000275078">
    <property type="component" value="Unassembled WGS sequence"/>
</dbReference>
<feature type="coiled-coil region" evidence="1">
    <location>
        <begin position="484"/>
        <end position="553"/>
    </location>
</feature>
<dbReference type="STRING" id="1160509.A0A3N4HBK4"/>
<reference evidence="3 4" key="1">
    <citation type="journal article" date="2018" name="Nat. Ecol. Evol.">
        <title>Pezizomycetes genomes reveal the molecular basis of ectomycorrhizal truffle lifestyle.</title>
        <authorList>
            <person name="Murat C."/>
            <person name="Payen T."/>
            <person name="Noel B."/>
            <person name="Kuo A."/>
            <person name="Morin E."/>
            <person name="Chen J."/>
            <person name="Kohler A."/>
            <person name="Krizsan K."/>
            <person name="Balestrini R."/>
            <person name="Da Silva C."/>
            <person name="Montanini B."/>
            <person name="Hainaut M."/>
            <person name="Levati E."/>
            <person name="Barry K.W."/>
            <person name="Belfiori B."/>
            <person name="Cichocki N."/>
            <person name="Clum A."/>
            <person name="Dockter R.B."/>
            <person name="Fauchery L."/>
            <person name="Guy J."/>
            <person name="Iotti M."/>
            <person name="Le Tacon F."/>
            <person name="Lindquist E.A."/>
            <person name="Lipzen A."/>
            <person name="Malagnac F."/>
            <person name="Mello A."/>
            <person name="Molinier V."/>
            <person name="Miyauchi S."/>
            <person name="Poulain J."/>
            <person name="Riccioni C."/>
            <person name="Rubini A."/>
            <person name="Sitrit Y."/>
            <person name="Splivallo R."/>
            <person name="Traeger S."/>
            <person name="Wang M."/>
            <person name="Zifcakova L."/>
            <person name="Wipf D."/>
            <person name="Zambonelli A."/>
            <person name="Paolocci F."/>
            <person name="Nowrousian M."/>
            <person name="Ottonello S."/>
            <person name="Baldrian P."/>
            <person name="Spatafora J.W."/>
            <person name="Henrissat B."/>
            <person name="Nagy L.G."/>
            <person name="Aury J.M."/>
            <person name="Wincker P."/>
            <person name="Grigoriev I.V."/>
            <person name="Bonfante P."/>
            <person name="Martin F.M."/>
        </authorList>
    </citation>
    <scope>NUCLEOTIDE SEQUENCE [LARGE SCALE GENOMIC DNA]</scope>
    <source>
        <strain evidence="3 4">RN42</strain>
    </source>
</reference>
<keyword evidence="2" id="KW-0812">Transmembrane</keyword>
<evidence type="ECO:0000313" key="3">
    <source>
        <dbReference type="EMBL" id="RPA71822.1"/>
    </source>
</evidence>
<gene>
    <name evidence="3" type="ORF">BJ508DRAFT_335664</name>
</gene>
<evidence type="ECO:0000256" key="2">
    <source>
        <dbReference type="SAM" id="Phobius"/>
    </source>
</evidence>
<keyword evidence="4" id="KW-1185">Reference proteome</keyword>
<feature type="coiled-coil region" evidence="1">
    <location>
        <begin position="347"/>
        <end position="423"/>
    </location>
</feature>
<feature type="transmembrane region" description="Helical" evidence="2">
    <location>
        <begin position="15"/>
        <end position="35"/>
    </location>
</feature>
<name>A0A3N4HBK4_ASCIM</name>
<keyword evidence="2" id="KW-0472">Membrane</keyword>
<evidence type="ECO:0000256" key="1">
    <source>
        <dbReference type="SAM" id="Coils"/>
    </source>
</evidence>